<organism evidence="3 4">
    <name type="scientific">Aspergillus cavernicola</name>
    <dbReference type="NCBI Taxonomy" id="176166"/>
    <lineage>
        <taxon>Eukaryota</taxon>
        <taxon>Fungi</taxon>
        <taxon>Dikarya</taxon>
        <taxon>Ascomycota</taxon>
        <taxon>Pezizomycotina</taxon>
        <taxon>Eurotiomycetes</taxon>
        <taxon>Eurotiomycetidae</taxon>
        <taxon>Eurotiales</taxon>
        <taxon>Aspergillaceae</taxon>
        <taxon>Aspergillus</taxon>
        <taxon>Aspergillus subgen. Nidulantes</taxon>
    </lineage>
</organism>
<feature type="compositionally biased region" description="Basic and acidic residues" evidence="2">
    <location>
        <begin position="154"/>
        <end position="164"/>
    </location>
</feature>
<evidence type="ECO:0000313" key="3">
    <source>
        <dbReference type="EMBL" id="KAL2831209.1"/>
    </source>
</evidence>
<dbReference type="Proteomes" id="UP001610335">
    <property type="component" value="Unassembled WGS sequence"/>
</dbReference>
<dbReference type="EMBL" id="JBFXLS010000010">
    <property type="protein sequence ID" value="KAL2831209.1"/>
    <property type="molecule type" value="Genomic_DNA"/>
</dbReference>
<accession>A0ABR4IVC4</accession>
<protein>
    <recommendedName>
        <fullName evidence="1">Vacuolar ATPase assembly protein VMA22</fullName>
    </recommendedName>
</protein>
<gene>
    <name evidence="3" type="ORF">BDW59DRAFT_158153</name>
</gene>
<dbReference type="PANTHER" id="PTHR31996">
    <property type="entry name" value="COILED-COIL DOMAIN-CONTAINING PROTEIN 115"/>
    <property type="match status" value="1"/>
</dbReference>
<dbReference type="InterPro" id="IPR040357">
    <property type="entry name" value="Vma22/CCDC115"/>
</dbReference>
<comment type="caution">
    <text evidence="3">The sequence shown here is derived from an EMBL/GenBank/DDBJ whole genome shotgun (WGS) entry which is preliminary data.</text>
</comment>
<evidence type="ECO:0000313" key="4">
    <source>
        <dbReference type="Proteomes" id="UP001610335"/>
    </source>
</evidence>
<dbReference type="Pfam" id="PF21730">
    <property type="entry name" value="Vma22_CCDC115"/>
    <property type="match status" value="2"/>
</dbReference>
<sequence length="263" mass="29109">MPQLLTPPASRQRSETPDAELKGLHIADLTPGPLQSLDALLEQYLGLLDKHQKLHSELASKLSSGFLSLAHANYTCPPGRRYGADYYDERMKATRKVALQPPSSLGEKNYINELEESPQTGAPLKQTFSILSSTSSGEEAQPDTIDQTELFESNEKAAEQRLSNDDEEDHGFAESTANSEESSNPPKVEPEADTQLKPVKKKLRASDTIRWYGILVPASLRSAQRSFTEAVEGSLCELASVVIEMQATEKEISRLRRELGRKQ</sequence>
<dbReference type="PANTHER" id="PTHR31996:SF2">
    <property type="entry name" value="COILED-COIL DOMAIN-CONTAINING PROTEIN 115"/>
    <property type="match status" value="1"/>
</dbReference>
<evidence type="ECO:0000256" key="1">
    <source>
        <dbReference type="ARBA" id="ARBA00093634"/>
    </source>
</evidence>
<feature type="compositionally biased region" description="Low complexity" evidence="2">
    <location>
        <begin position="173"/>
        <end position="184"/>
    </location>
</feature>
<proteinExistence type="predicted"/>
<reference evidence="3 4" key="1">
    <citation type="submission" date="2024-07" db="EMBL/GenBank/DDBJ databases">
        <title>Section-level genome sequencing and comparative genomics of Aspergillus sections Usti and Cavernicolus.</title>
        <authorList>
            <consortium name="Lawrence Berkeley National Laboratory"/>
            <person name="Nybo J.L."/>
            <person name="Vesth T.C."/>
            <person name="Theobald S."/>
            <person name="Frisvad J.C."/>
            <person name="Larsen T.O."/>
            <person name="Kjaerboelling I."/>
            <person name="Rothschild-Mancinelli K."/>
            <person name="Lyhne E.K."/>
            <person name="Kogle M.E."/>
            <person name="Barry K."/>
            <person name="Clum A."/>
            <person name="Na H."/>
            <person name="Ledsgaard L."/>
            <person name="Lin J."/>
            <person name="Lipzen A."/>
            <person name="Kuo A."/>
            <person name="Riley R."/>
            <person name="Mondo S."/>
            <person name="LaButti K."/>
            <person name="Haridas S."/>
            <person name="Pangalinan J."/>
            <person name="Salamov A.A."/>
            <person name="Simmons B.A."/>
            <person name="Magnuson J.K."/>
            <person name="Chen J."/>
            <person name="Drula E."/>
            <person name="Henrissat B."/>
            <person name="Wiebenga A."/>
            <person name="Lubbers R.J."/>
            <person name="Gomes A.C."/>
            <person name="Makela M.R."/>
            <person name="Stajich J."/>
            <person name="Grigoriev I.V."/>
            <person name="Mortensen U.H."/>
            <person name="De vries R.P."/>
            <person name="Baker S.E."/>
            <person name="Andersen M.R."/>
        </authorList>
    </citation>
    <scope>NUCLEOTIDE SEQUENCE [LARGE SCALE GENOMIC DNA]</scope>
    <source>
        <strain evidence="3 4">CBS 600.67</strain>
    </source>
</reference>
<feature type="region of interest" description="Disordered" evidence="2">
    <location>
        <begin position="154"/>
        <end position="200"/>
    </location>
</feature>
<evidence type="ECO:0000256" key="2">
    <source>
        <dbReference type="SAM" id="MobiDB-lite"/>
    </source>
</evidence>
<name>A0ABR4IVC4_9EURO</name>
<keyword evidence="4" id="KW-1185">Reference proteome</keyword>